<evidence type="ECO:0000256" key="7">
    <source>
        <dbReference type="ARBA" id="ARBA00023136"/>
    </source>
</evidence>
<proteinExistence type="inferred from homology"/>
<dbReference type="GO" id="GO:0005886">
    <property type="term" value="C:plasma membrane"/>
    <property type="evidence" value="ECO:0007669"/>
    <property type="project" value="UniProtKB-SubCell"/>
</dbReference>
<comment type="similarity">
    <text evidence="2 8">Belongs to the CPA3 antiporters (TC 2.A.63) subunit F family.</text>
</comment>
<feature type="transmembrane region" description="Helical" evidence="9">
    <location>
        <begin position="59"/>
        <end position="83"/>
    </location>
</feature>
<dbReference type="AlphaFoldDB" id="A0A0K1EA04"/>
<evidence type="ECO:0000256" key="9">
    <source>
        <dbReference type="SAM" id="Phobius"/>
    </source>
</evidence>
<reference evidence="10 11" key="1">
    <citation type="submission" date="2015-07" db="EMBL/GenBank/DDBJ databases">
        <title>Genome analysis of myxobacterium Chondromyces crocatus Cm c5 reveals a high potential for natural compound synthesis and the genetic basis for the loss of fruiting body formation.</title>
        <authorList>
            <person name="Zaburannyi N."/>
            <person name="Bunk B."/>
            <person name="Maier J."/>
            <person name="Overmann J."/>
            <person name="Mueller R."/>
        </authorList>
    </citation>
    <scope>NUCLEOTIDE SEQUENCE [LARGE SCALE GENOMIC DNA]</scope>
    <source>
        <strain evidence="10 11">Cm c5</strain>
    </source>
</reference>
<dbReference type="PATRIC" id="fig|52.7.peg.1949"/>
<comment type="subcellular location">
    <subcellularLocation>
        <location evidence="1 8">Cell membrane</location>
        <topology evidence="1 8">Multi-pass membrane protein</topology>
    </subcellularLocation>
</comment>
<feature type="transmembrane region" description="Helical" evidence="9">
    <location>
        <begin position="6"/>
        <end position="22"/>
    </location>
</feature>
<evidence type="ECO:0000256" key="5">
    <source>
        <dbReference type="ARBA" id="ARBA00022692"/>
    </source>
</evidence>
<keyword evidence="7 8" id="KW-0472">Membrane</keyword>
<dbReference type="PIRSF" id="PIRSF028784">
    <property type="entry name" value="MrpF"/>
    <property type="match status" value="1"/>
</dbReference>
<evidence type="ECO:0000256" key="6">
    <source>
        <dbReference type="ARBA" id="ARBA00022989"/>
    </source>
</evidence>
<dbReference type="EMBL" id="CP012159">
    <property type="protein sequence ID" value="AKT37674.1"/>
    <property type="molecule type" value="Genomic_DNA"/>
</dbReference>
<protein>
    <submittedName>
        <fullName evidence="10">Cation:proton antiporter</fullName>
    </submittedName>
</protein>
<evidence type="ECO:0000313" key="10">
    <source>
        <dbReference type="EMBL" id="AKT37674.1"/>
    </source>
</evidence>
<dbReference type="InterPro" id="IPR007208">
    <property type="entry name" value="MrpF/PhaF-like"/>
</dbReference>
<keyword evidence="6 9" id="KW-1133">Transmembrane helix</keyword>
<evidence type="ECO:0000256" key="2">
    <source>
        <dbReference type="ARBA" id="ARBA00009212"/>
    </source>
</evidence>
<dbReference type="STRING" id="52.CMC5_018160"/>
<keyword evidence="3 8" id="KW-0813">Transport</keyword>
<dbReference type="NCBIfam" id="NF004812">
    <property type="entry name" value="PRK06161.1"/>
    <property type="match status" value="1"/>
</dbReference>
<keyword evidence="5 9" id="KW-0812">Transmembrane</keyword>
<evidence type="ECO:0000256" key="8">
    <source>
        <dbReference type="PIRNR" id="PIRNR028784"/>
    </source>
</evidence>
<keyword evidence="8" id="KW-0050">Antiport</keyword>
<evidence type="ECO:0000256" key="3">
    <source>
        <dbReference type="ARBA" id="ARBA00022448"/>
    </source>
</evidence>
<feature type="transmembrane region" description="Helical" evidence="9">
    <location>
        <begin position="34"/>
        <end position="53"/>
    </location>
</feature>
<sequence>MIPYALGFAFVCVGLAMTLNVYRMVKGPTNVDRILALDTITINAIALIILFGIRETNATYFEVALLLAIFGFVGTVAYCKFLLRGDIVE</sequence>
<dbReference type="GO" id="GO:0015385">
    <property type="term" value="F:sodium:proton antiporter activity"/>
    <property type="evidence" value="ECO:0007669"/>
    <property type="project" value="TreeGrafter"/>
</dbReference>
<dbReference type="PANTHER" id="PTHR34702:SF1">
    <property type="entry name" value="NA(+)_H(+) ANTIPORTER SUBUNIT F"/>
    <property type="match status" value="1"/>
</dbReference>
<name>A0A0K1EA04_CHOCO</name>
<dbReference type="KEGG" id="ccro:CMC5_018160"/>
<dbReference type="RefSeq" id="WP_050430006.1">
    <property type="nucleotide sequence ID" value="NZ_CP012159.1"/>
</dbReference>
<keyword evidence="11" id="KW-1185">Reference proteome</keyword>
<evidence type="ECO:0000256" key="4">
    <source>
        <dbReference type="ARBA" id="ARBA00022475"/>
    </source>
</evidence>
<evidence type="ECO:0000313" key="11">
    <source>
        <dbReference type="Proteomes" id="UP000067626"/>
    </source>
</evidence>
<dbReference type="PANTHER" id="PTHR34702">
    <property type="entry name" value="NA(+)/H(+) ANTIPORTER SUBUNIT F1"/>
    <property type="match status" value="1"/>
</dbReference>
<gene>
    <name evidence="10" type="ORF">CMC5_018160</name>
</gene>
<dbReference type="Pfam" id="PF04066">
    <property type="entry name" value="MrpF_PhaF"/>
    <property type="match status" value="1"/>
</dbReference>
<keyword evidence="8" id="KW-0406">Ion transport</keyword>
<evidence type="ECO:0000256" key="1">
    <source>
        <dbReference type="ARBA" id="ARBA00004651"/>
    </source>
</evidence>
<accession>A0A0K1EA04</accession>
<dbReference type="OrthoDB" id="9800226at2"/>
<organism evidence="10 11">
    <name type="scientific">Chondromyces crocatus</name>
    <dbReference type="NCBI Taxonomy" id="52"/>
    <lineage>
        <taxon>Bacteria</taxon>
        <taxon>Pseudomonadati</taxon>
        <taxon>Myxococcota</taxon>
        <taxon>Polyangia</taxon>
        <taxon>Polyangiales</taxon>
        <taxon>Polyangiaceae</taxon>
        <taxon>Chondromyces</taxon>
    </lineage>
</organism>
<dbReference type="Proteomes" id="UP000067626">
    <property type="component" value="Chromosome"/>
</dbReference>
<keyword evidence="4 8" id="KW-1003">Cell membrane</keyword>